<keyword evidence="2" id="KW-1185">Reference proteome</keyword>
<evidence type="ECO:0000313" key="2">
    <source>
        <dbReference type="Proteomes" id="UP000265443"/>
    </source>
</evidence>
<protein>
    <recommendedName>
        <fullName evidence="3">ISKra4 family transposase</fullName>
    </recommendedName>
</protein>
<organism evidence="1 2">
    <name type="scientific">Meiothermus hypogaeus</name>
    <dbReference type="NCBI Taxonomy" id="884155"/>
    <lineage>
        <taxon>Bacteria</taxon>
        <taxon>Thermotogati</taxon>
        <taxon>Deinococcota</taxon>
        <taxon>Deinococci</taxon>
        <taxon>Thermales</taxon>
        <taxon>Thermaceae</taxon>
        <taxon>Meiothermus</taxon>
    </lineage>
</organism>
<evidence type="ECO:0008006" key="3">
    <source>
        <dbReference type="Google" id="ProtNLM"/>
    </source>
</evidence>
<gene>
    <name evidence="1" type="ORF">Mhypo_03506</name>
</gene>
<comment type="caution">
    <text evidence="1">The sequence shown here is derived from an EMBL/GenBank/DDBJ whole genome shotgun (WGS) entry which is preliminary data.</text>
</comment>
<reference evidence="1 2" key="1">
    <citation type="submission" date="2018-08" db="EMBL/GenBank/DDBJ databases">
        <title>Meiothermus hypogaeus DSM 23238 genome sequencing project.</title>
        <authorList>
            <person name="Da Costa M.S."/>
            <person name="Albuquerque L."/>
            <person name="Raposo P."/>
            <person name="Froufe H.J.C."/>
            <person name="Barroso C.S."/>
            <person name="Egas C."/>
        </authorList>
    </citation>
    <scope>NUCLEOTIDE SEQUENCE [LARGE SCALE GENOMIC DNA]</scope>
    <source>
        <strain evidence="1 2">DSM 23238</strain>
    </source>
</reference>
<name>A0ABX9MGX6_9DEIN</name>
<dbReference type="EMBL" id="QWKY01000162">
    <property type="protein sequence ID" value="RIH74138.1"/>
    <property type="molecule type" value="Genomic_DNA"/>
</dbReference>
<proteinExistence type="predicted"/>
<evidence type="ECO:0000313" key="1">
    <source>
        <dbReference type="EMBL" id="RIH74138.1"/>
    </source>
</evidence>
<sequence>MKVGSLWGEVEVQRYRYRCGCGHQGQGYRDESLDESGYLPECLRRIHGTTLRMSYREAEAWLGEWGVKVGKSSLQVLGIRLEQHEQELSRERLTQLAQQPLRGREGERGRRWCVEVDGCLVAAQVEGGIEWREVKSAVVYPMRCPSQRYYVSALTTATAFAPQVHGLLRHAGVRQSDSLIGLSDGAAWIAELFGELGVHRHILDVYHASTYLDTLMTGLGYSEAHRQEQREALLRGEISIQRWLNLNLRDRPINPEAHQALRFLQKQAHLDHTDYPRFKREGIEVIGSGQIEGANKHVIGQRLKITGAHWSESGASAKALVRSRFFSYSPVTPFHAVRHGAFPTAA</sequence>
<dbReference type="Proteomes" id="UP000265443">
    <property type="component" value="Unassembled WGS sequence"/>
</dbReference>
<accession>A0ABX9MGX6</accession>